<sequence length="211" mass="23049">MRSFTTAFTKPMLKGYQAGVMGYTYKGVRCLKSPIDIAIYLRLLWELKPRLILEVGSHSGGSALLFADLAEIMGLEARIISVDLNIPEGVRDDRITFLQGDVMNLGPVLEACGLDEIPHPWFVTEDSAHSHAGCLAALAEFSARMQPGDILAMEDGVLDDLGISERYDGGPNRALGEYLAAHPGVFEIAEDLCDMFGPNATYNPNGYLRKL</sequence>
<accession>A0A2A3JZP1</accession>
<dbReference type="GO" id="GO:0005886">
    <property type="term" value="C:plasma membrane"/>
    <property type="evidence" value="ECO:0007669"/>
    <property type="project" value="TreeGrafter"/>
</dbReference>
<evidence type="ECO:0000256" key="1">
    <source>
        <dbReference type="ARBA" id="ARBA00022603"/>
    </source>
</evidence>
<dbReference type="PANTHER" id="PTHR40048:SF1">
    <property type="entry name" value="RHAMNOSYL O-METHYLTRANSFERASE"/>
    <property type="match status" value="1"/>
</dbReference>
<evidence type="ECO:0000256" key="2">
    <source>
        <dbReference type="ARBA" id="ARBA00022679"/>
    </source>
</evidence>
<evidence type="ECO:0000313" key="5">
    <source>
        <dbReference type="Proteomes" id="UP000217448"/>
    </source>
</evidence>
<dbReference type="Gene3D" id="3.40.50.150">
    <property type="entry name" value="Vaccinia Virus protein VP39"/>
    <property type="match status" value="1"/>
</dbReference>
<dbReference type="GO" id="GO:0008610">
    <property type="term" value="P:lipid biosynthetic process"/>
    <property type="evidence" value="ECO:0007669"/>
    <property type="project" value="InterPro"/>
</dbReference>
<dbReference type="Pfam" id="PF04989">
    <property type="entry name" value="RMNT_CmcI"/>
    <property type="match status" value="1"/>
</dbReference>
<dbReference type="EMBL" id="NTHN02000057">
    <property type="protein sequence ID" value="MCT4372835.1"/>
    <property type="molecule type" value="Genomic_DNA"/>
</dbReference>
<reference evidence="5" key="2">
    <citation type="submission" date="2023-07" db="EMBL/GenBank/DDBJ databases">
        <title>Yangia mangrovi SAOS 153D genome.</title>
        <authorList>
            <person name="Verma A."/>
            <person name="Pal Y."/>
            <person name="Sundharam S."/>
            <person name="Bisht B."/>
            <person name="Srinivasan K."/>
        </authorList>
    </citation>
    <scope>NUCLEOTIDE SEQUENCE [LARGE SCALE GENOMIC DNA]</scope>
    <source>
        <strain evidence="5">SAOS 153D</strain>
    </source>
</reference>
<keyword evidence="2" id="KW-0808">Transferase</keyword>
<dbReference type="InterPro" id="IPR007072">
    <property type="entry name" value="RNMT_CmcI"/>
</dbReference>
<gene>
    <name evidence="3" type="ORF">CLG85_022015</name>
    <name evidence="4" type="ORF">CLG85_06665</name>
</gene>
<reference evidence="4" key="1">
    <citation type="submission" date="2017-09" db="EMBL/GenBank/DDBJ databases">
        <title>Yangia sp. SAOS 153D whole genome sequencing.</title>
        <authorList>
            <person name="Verma A."/>
            <person name="Krishnamurthi S."/>
        </authorList>
    </citation>
    <scope>NUCLEOTIDE SEQUENCE [LARGE SCALE GENOMIC DNA]</scope>
    <source>
        <strain evidence="4">SAOS 153D</strain>
    </source>
</reference>
<dbReference type="GO" id="GO:0032259">
    <property type="term" value="P:methylation"/>
    <property type="evidence" value="ECO:0007669"/>
    <property type="project" value="UniProtKB-KW"/>
</dbReference>
<dbReference type="AlphaFoldDB" id="A0A2A3JZP1"/>
<reference evidence="3" key="3">
    <citation type="submission" date="2024-05" db="EMBL/GenBank/DDBJ databases">
        <title>Yangia mangrovi SAOS 153D genome.</title>
        <authorList>
            <person name="Verma A."/>
            <person name="Pal Y."/>
            <person name="Sundharam S."/>
            <person name="Bisht B."/>
            <person name="Srinivasan K."/>
        </authorList>
    </citation>
    <scope>NUCLEOTIDE SEQUENCE</scope>
    <source>
        <strain evidence="3">SAOS 153D</strain>
    </source>
</reference>
<protein>
    <submittedName>
        <fullName evidence="4">Cephalosporin hydroxylase</fullName>
    </submittedName>
</protein>
<dbReference type="EMBL" id="NTHN01000084">
    <property type="protein sequence ID" value="PBD19949.1"/>
    <property type="molecule type" value="Genomic_DNA"/>
</dbReference>
<evidence type="ECO:0000313" key="4">
    <source>
        <dbReference type="EMBL" id="PBD19949.1"/>
    </source>
</evidence>
<proteinExistence type="predicted"/>
<dbReference type="PANTHER" id="PTHR40048">
    <property type="entry name" value="RHAMNOSYL O-METHYLTRANSFERASE"/>
    <property type="match status" value="1"/>
</dbReference>
<dbReference type="RefSeq" id="WP_095881556.1">
    <property type="nucleotide sequence ID" value="NZ_NTHN02000057.1"/>
</dbReference>
<keyword evidence="5" id="KW-1185">Reference proteome</keyword>
<name>A0A2A3JZP1_9RHOB</name>
<keyword evidence="1" id="KW-0489">Methyltransferase</keyword>
<dbReference type="InterPro" id="IPR029063">
    <property type="entry name" value="SAM-dependent_MTases_sf"/>
</dbReference>
<dbReference type="Proteomes" id="UP000217448">
    <property type="component" value="Unassembled WGS sequence"/>
</dbReference>
<dbReference type="GO" id="GO:0008168">
    <property type="term" value="F:methyltransferase activity"/>
    <property type="evidence" value="ECO:0007669"/>
    <property type="project" value="UniProtKB-KW"/>
</dbReference>
<evidence type="ECO:0000313" key="3">
    <source>
        <dbReference type="EMBL" id="MCT4372835.1"/>
    </source>
</evidence>
<dbReference type="SUPFAM" id="SSF53335">
    <property type="entry name" value="S-adenosyl-L-methionine-dependent methyltransferases"/>
    <property type="match status" value="1"/>
</dbReference>
<organism evidence="4">
    <name type="scientific">Alloyangia mangrovi</name>
    <dbReference type="NCBI Taxonomy" id="1779329"/>
    <lineage>
        <taxon>Bacteria</taxon>
        <taxon>Pseudomonadati</taxon>
        <taxon>Pseudomonadota</taxon>
        <taxon>Alphaproteobacteria</taxon>
        <taxon>Rhodobacterales</taxon>
        <taxon>Roseobacteraceae</taxon>
        <taxon>Alloyangia</taxon>
    </lineage>
</organism>
<comment type="caution">
    <text evidence="4">The sequence shown here is derived from an EMBL/GenBank/DDBJ whole genome shotgun (WGS) entry which is preliminary data.</text>
</comment>
<dbReference type="OrthoDB" id="7690777at2"/>